<dbReference type="eggNOG" id="COG2273">
    <property type="taxonomic scope" value="Bacteria"/>
</dbReference>
<keyword evidence="3 11" id="KW-0378">Hydrolase</keyword>
<sequence length="272" mass="30953">MKLSEQQVSAQRMAKEDSLLKASSTNKKEPKTRTAKSNGFIDVLTHFDYNHWWASDGWHNGFPFVNRWQADAVSHSGDGVQLTLSNHGSVEVPDWVSGELRSHEYRGYGCYEVSMKPAARSGVVSSFFLFASPYDIAPNGNGLHHEIDIEFLGDNTNFMQINFWRNGEPDEAQNARLIPLQFDAALDFHRYGIRWSSKKIQWYVDGLLVHEVSSNESDFIPKTTESTLMTIMNIWATDEDIASWAGEFDPELGSSQSHYKDFSYQPLKQCQL</sequence>
<dbReference type="PANTHER" id="PTHR31062">
    <property type="entry name" value="XYLOGLUCAN ENDOTRANSGLUCOSYLASE/HYDROLASE PROTEIN 8-RELATED"/>
    <property type="match status" value="1"/>
</dbReference>
<dbReference type="GO" id="GO:0005975">
    <property type="term" value="P:carbohydrate metabolic process"/>
    <property type="evidence" value="ECO:0007669"/>
    <property type="project" value="InterPro"/>
</dbReference>
<evidence type="ECO:0000256" key="5">
    <source>
        <dbReference type="ARBA" id="ARBA00029722"/>
    </source>
</evidence>
<dbReference type="KEGG" id="spl:Spea_2751"/>
<evidence type="ECO:0000256" key="9">
    <source>
        <dbReference type="SAM" id="MobiDB-lite"/>
    </source>
</evidence>
<dbReference type="InterPro" id="IPR008264">
    <property type="entry name" value="Beta_glucanase"/>
</dbReference>
<dbReference type="InterPro" id="IPR013320">
    <property type="entry name" value="ConA-like_dom_sf"/>
</dbReference>
<proteinExistence type="inferred from homology"/>
<feature type="active site" description="Proton donor" evidence="8">
    <location>
        <position position="150"/>
    </location>
</feature>
<protein>
    <recommendedName>
        <fullName evidence="2">Beta-glucanase</fullName>
    </recommendedName>
    <alternativeName>
        <fullName evidence="7">1,3-1,4-beta-D-glucan 4-glucanohydrolase</fullName>
    </alternativeName>
    <alternativeName>
        <fullName evidence="6">Endo-beta-1,3-1,4 glucanase</fullName>
    </alternativeName>
    <alternativeName>
        <fullName evidence="5">Lichenase</fullName>
    </alternativeName>
</protein>
<evidence type="ECO:0000313" key="11">
    <source>
        <dbReference type="EMBL" id="ABV88071.1"/>
    </source>
</evidence>
<dbReference type="CAZy" id="GH16">
    <property type="family name" value="Glycoside Hydrolase Family 16"/>
</dbReference>
<evidence type="ECO:0000313" key="12">
    <source>
        <dbReference type="Proteomes" id="UP000002608"/>
    </source>
</evidence>
<feature type="active site" description="Nucleophile" evidence="8">
    <location>
        <position position="146"/>
    </location>
</feature>
<name>A8H684_SHEPA</name>
<keyword evidence="4" id="KW-0326">Glycosidase</keyword>
<accession>A8H684</accession>
<dbReference type="SUPFAM" id="SSF49899">
    <property type="entry name" value="Concanavalin A-like lectins/glucanases"/>
    <property type="match status" value="1"/>
</dbReference>
<reference evidence="11 12" key="1">
    <citation type="submission" date="2007-10" db="EMBL/GenBank/DDBJ databases">
        <title>Complete sequence of Shewanella pealeana ATCC 700345.</title>
        <authorList>
            <consortium name="US DOE Joint Genome Institute"/>
            <person name="Copeland A."/>
            <person name="Lucas S."/>
            <person name="Lapidus A."/>
            <person name="Barry K."/>
            <person name="Glavina del Rio T."/>
            <person name="Dalin E."/>
            <person name="Tice H."/>
            <person name="Pitluck S."/>
            <person name="Chertkov O."/>
            <person name="Brettin T."/>
            <person name="Bruce D."/>
            <person name="Detter J.C."/>
            <person name="Han C."/>
            <person name="Schmutz J."/>
            <person name="Larimer F."/>
            <person name="Land M."/>
            <person name="Hauser L."/>
            <person name="Kyrpides N."/>
            <person name="Kim E."/>
            <person name="Zhao J.-S.Z."/>
            <person name="Manno D."/>
            <person name="Hawari J."/>
            <person name="Richardson P."/>
        </authorList>
    </citation>
    <scope>NUCLEOTIDE SEQUENCE [LARGE SCALE GENOMIC DNA]</scope>
    <source>
        <strain evidence="12">ATCC 700345 / ANG-SQ1</strain>
    </source>
</reference>
<evidence type="ECO:0000256" key="6">
    <source>
        <dbReference type="ARBA" id="ARBA00029771"/>
    </source>
</evidence>
<dbReference type="Gene3D" id="2.60.120.200">
    <property type="match status" value="1"/>
</dbReference>
<dbReference type="HOGENOM" id="CLU_071026_1_0_6"/>
<feature type="compositionally biased region" description="Polar residues" evidence="9">
    <location>
        <begin position="1"/>
        <end position="10"/>
    </location>
</feature>
<evidence type="ECO:0000256" key="8">
    <source>
        <dbReference type="PIRSR" id="PIRSR608264-1"/>
    </source>
</evidence>
<dbReference type="Proteomes" id="UP000002608">
    <property type="component" value="Chromosome"/>
</dbReference>
<dbReference type="AlphaFoldDB" id="A8H684"/>
<evidence type="ECO:0000256" key="3">
    <source>
        <dbReference type="ARBA" id="ARBA00022801"/>
    </source>
</evidence>
<dbReference type="CDD" id="cd02175">
    <property type="entry name" value="GH16_lichenase"/>
    <property type="match status" value="1"/>
</dbReference>
<feature type="domain" description="GH16" evidence="10">
    <location>
        <begin position="22"/>
        <end position="269"/>
    </location>
</feature>
<evidence type="ECO:0000256" key="1">
    <source>
        <dbReference type="ARBA" id="ARBA00006865"/>
    </source>
</evidence>
<keyword evidence="12" id="KW-1185">Reference proteome</keyword>
<evidence type="ECO:0000256" key="7">
    <source>
        <dbReference type="ARBA" id="ARBA00031665"/>
    </source>
</evidence>
<dbReference type="InterPro" id="IPR044791">
    <property type="entry name" value="Beta-glucanase/XTH"/>
</dbReference>
<dbReference type="Pfam" id="PF00722">
    <property type="entry name" value="Glyco_hydro_16"/>
    <property type="match status" value="1"/>
</dbReference>
<dbReference type="EMBL" id="CP000851">
    <property type="protein sequence ID" value="ABV88071.1"/>
    <property type="molecule type" value="Genomic_DNA"/>
</dbReference>
<comment type="similarity">
    <text evidence="1">Belongs to the glycosyl hydrolase 16 family.</text>
</comment>
<dbReference type="PROSITE" id="PS51762">
    <property type="entry name" value="GH16_2"/>
    <property type="match status" value="1"/>
</dbReference>
<gene>
    <name evidence="11" type="ordered locus">Spea_2751</name>
</gene>
<evidence type="ECO:0000256" key="2">
    <source>
        <dbReference type="ARBA" id="ARBA00014569"/>
    </source>
</evidence>
<dbReference type="GO" id="GO:0004553">
    <property type="term" value="F:hydrolase activity, hydrolyzing O-glycosyl compounds"/>
    <property type="evidence" value="ECO:0007669"/>
    <property type="project" value="InterPro"/>
</dbReference>
<dbReference type="PRINTS" id="PR00737">
    <property type="entry name" value="GLHYDRLASE16"/>
</dbReference>
<dbReference type="InterPro" id="IPR000757">
    <property type="entry name" value="Beta-glucanase-like"/>
</dbReference>
<evidence type="ECO:0000256" key="4">
    <source>
        <dbReference type="ARBA" id="ARBA00023295"/>
    </source>
</evidence>
<evidence type="ECO:0000259" key="10">
    <source>
        <dbReference type="PROSITE" id="PS51762"/>
    </source>
</evidence>
<feature type="region of interest" description="Disordered" evidence="9">
    <location>
        <begin position="1"/>
        <end position="34"/>
    </location>
</feature>
<organism evidence="11 12">
    <name type="scientific">Shewanella pealeana (strain ATCC 700345 / ANG-SQ1)</name>
    <dbReference type="NCBI Taxonomy" id="398579"/>
    <lineage>
        <taxon>Bacteria</taxon>
        <taxon>Pseudomonadati</taxon>
        <taxon>Pseudomonadota</taxon>
        <taxon>Gammaproteobacteria</taxon>
        <taxon>Alteromonadales</taxon>
        <taxon>Shewanellaceae</taxon>
        <taxon>Shewanella</taxon>
    </lineage>
</organism>